<proteinExistence type="predicted"/>
<feature type="domain" description="Reverse transcriptase" evidence="1">
    <location>
        <begin position="298"/>
        <end position="413"/>
    </location>
</feature>
<dbReference type="InterPro" id="IPR036691">
    <property type="entry name" value="Endo/exonu/phosph_ase_sf"/>
</dbReference>
<dbReference type="Proteomes" id="UP001234989">
    <property type="component" value="Chromosome 9"/>
</dbReference>
<dbReference type="SUPFAM" id="SSF56672">
    <property type="entry name" value="DNA/RNA polymerases"/>
    <property type="match status" value="1"/>
</dbReference>
<organism evidence="2 3">
    <name type="scientific">Solanum verrucosum</name>
    <dbReference type="NCBI Taxonomy" id="315347"/>
    <lineage>
        <taxon>Eukaryota</taxon>
        <taxon>Viridiplantae</taxon>
        <taxon>Streptophyta</taxon>
        <taxon>Embryophyta</taxon>
        <taxon>Tracheophyta</taxon>
        <taxon>Spermatophyta</taxon>
        <taxon>Magnoliopsida</taxon>
        <taxon>eudicotyledons</taxon>
        <taxon>Gunneridae</taxon>
        <taxon>Pentapetalae</taxon>
        <taxon>asterids</taxon>
        <taxon>lamiids</taxon>
        <taxon>Solanales</taxon>
        <taxon>Solanaceae</taxon>
        <taxon>Solanoideae</taxon>
        <taxon>Solaneae</taxon>
        <taxon>Solanum</taxon>
    </lineage>
</organism>
<dbReference type="InterPro" id="IPR043502">
    <property type="entry name" value="DNA/RNA_pol_sf"/>
</dbReference>
<name>A0AAF0ZP59_SOLVR</name>
<dbReference type="Pfam" id="PF00078">
    <property type="entry name" value="RVT_1"/>
    <property type="match status" value="1"/>
</dbReference>
<dbReference type="CDD" id="cd01650">
    <property type="entry name" value="RT_nLTR_like"/>
    <property type="match status" value="1"/>
</dbReference>
<dbReference type="EMBL" id="CP133620">
    <property type="protein sequence ID" value="WMV46336.1"/>
    <property type="molecule type" value="Genomic_DNA"/>
</dbReference>
<dbReference type="PANTHER" id="PTHR46890">
    <property type="entry name" value="NON-LTR RETROLELEMENT REVERSE TRANSCRIPTASE-LIKE PROTEIN-RELATED"/>
    <property type="match status" value="1"/>
</dbReference>
<sequence length="453" mass="53104">MELADPQLVGDSFTWKRGERHDSAARLDRFLISEEWETSFRNIKQSTMHRVISDHCPLILECGNWEKSNSYFKFENWWLQTENFKEMVKNWWDSFNVRGSILNQLAELDGIQDQRQLTDDEIYLRAVITVEFEENAKREEIAWRQRSRALWLKEGDRNTKFFHRTANCHKRYNNIDKLSVNGECTGKPTVIKEEIIKFYQNLYAETERWRPQFSARSGTMVNEMDNIMLEEQFSEKEIMDCVMACARDKAPGPDGYTMAFFIACWDVVNKEVVAAVQNFHAQSFFEKSFNATFIALIPKKIGAKELKDFRPISLIGSIYKILSKILTERLKKVVSKLVDAQQLAFIKGRQIMDAILIANECVDVRKISKVPEILRKLDIEKAYDHLHWGFLWKTLENMGFGGKWMKFCITTVKCEVFRSDKWISFWILLISERITTRGPPIPFSLYSGNGRTK</sequence>
<evidence type="ECO:0000259" key="1">
    <source>
        <dbReference type="Pfam" id="PF00078"/>
    </source>
</evidence>
<evidence type="ECO:0000313" key="2">
    <source>
        <dbReference type="EMBL" id="WMV46336.1"/>
    </source>
</evidence>
<reference evidence="2" key="1">
    <citation type="submission" date="2023-08" db="EMBL/GenBank/DDBJ databases">
        <title>A de novo genome assembly of Solanum verrucosum Schlechtendal, a Mexican diploid species geographically isolated from the other diploid A-genome species in potato relatives.</title>
        <authorList>
            <person name="Hosaka K."/>
        </authorList>
    </citation>
    <scope>NUCLEOTIDE SEQUENCE</scope>
    <source>
        <tissue evidence="2">Young leaves</tissue>
    </source>
</reference>
<keyword evidence="3" id="KW-1185">Reference proteome</keyword>
<dbReference type="Gene3D" id="3.60.10.10">
    <property type="entry name" value="Endonuclease/exonuclease/phosphatase"/>
    <property type="match status" value="1"/>
</dbReference>
<protein>
    <recommendedName>
        <fullName evidence="1">Reverse transcriptase domain-containing protein</fullName>
    </recommendedName>
</protein>
<dbReference type="InterPro" id="IPR052343">
    <property type="entry name" value="Retrotransposon-Effector_Assoc"/>
</dbReference>
<dbReference type="SUPFAM" id="SSF56219">
    <property type="entry name" value="DNase I-like"/>
    <property type="match status" value="1"/>
</dbReference>
<dbReference type="InterPro" id="IPR000477">
    <property type="entry name" value="RT_dom"/>
</dbReference>
<accession>A0AAF0ZP59</accession>
<dbReference type="PANTHER" id="PTHR46890:SF50">
    <property type="entry name" value="RNA-DIRECTED DNA POLYMERASE, EUKARYOTA, REVERSE TRANSCRIPTASE ZINC-BINDING DOMAIN PROTEIN-RELATED"/>
    <property type="match status" value="1"/>
</dbReference>
<evidence type="ECO:0000313" key="3">
    <source>
        <dbReference type="Proteomes" id="UP001234989"/>
    </source>
</evidence>
<gene>
    <name evidence="2" type="ORF">MTR67_039721</name>
</gene>
<dbReference type="AlphaFoldDB" id="A0AAF0ZP59"/>